<feature type="region of interest" description="Disordered" evidence="1">
    <location>
        <begin position="243"/>
        <end position="505"/>
    </location>
</feature>
<organism evidence="3 4">
    <name type="scientific">Circinella minor</name>
    <dbReference type="NCBI Taxonomy" id="1195481"/>
    <lineage>
        <taxon>Eukaryota</taxon>
        <taxon>Fungi</taxon>
        <taxon>Fungi incertae sedis</taxon>
        <taxon>Mucoromycota</taxon>
        <taxon>Mucoromycotina</taxon>
        <taxon>Mucoromycetes</taxon>
        <taxon>Mucorales</taxon>
        <taxon>Lichtheimiaceae</taxon>
        <taxon>Circinella</taxon>
    </lineage>
</organism>
<comment type="caution">
    <text evidence="3">The sequence shown here is derived from an EMBL/GenBank/DDBJ whole genome shotgun (WGS) entry which is preliminary data.</text>
</comment>
<dbReference type="SMART" id="SM00717">
    <property type="entry name" value="SANT"/>
    <property type="match status" value="1"/>
</dbReference>
<name>A0A8H7VAM8_9FUNG</name>
<dbReference type="AlphaFoldDB" id="A0A8H7VAM8"/>
<dbReference type="Gene3D" id="1.10.246.220">
    <property type="match status" value="1"/>
</dbReference>
<keyword evidence="4" id="KW-1185">Reference proteome</keyword>
<feature type="compositionally biased region" description="Low complexity" evidence="1">
    <location>
        <begin position="374"/>
        <end position="397"/>
    </location>
</feature>
<evidence type="ECO:0000256" key="1">
    <source>
        <dbReference type="SAM" id="MobiDB-lite"/>
    </source>
</evidence>
<feature type="domain" description="HTH myb-type" evidence="2">
    <location>
        <begin position="567"/>
        <end position="625"/>
    </location>
</feature>
<dbReference type="InterPro" id="IPR017930">
    <property type="entry name" value="Myb_dom"/>
</dbReference>
<feature type="compositionally biased region" description="Polar residues" evidence="1">
    <location>
        <begin position="468"/>
        <end position="484"/>
    </location>
</feature>
<evidence type="ECO:0000259" key="2">
    <source>
        <dbReference type="PROSITE" id="PS51294"/>
    </source>
</evidence>
<dbReference type="SUPFAM" id="SSF46689">
    <property type="entry name" value="Homeodomain-like"/>
    <property type="match status" value="1"/>
</dbReference>
<dbReference type="InterPro" id="IPR001005">
    <property type="entry name" value="SANT/Myb"/>
</dbReference>
<evidence type="ECO:0000313" key="3">
    <source>
        <dbReference type="EMBL" id="KAG2216216.1"/>
    </source>
</evidence>
<evidence type="ECO:0000313" key="4">
    <source>
        <dbReference type="Proteomes" id="UP000646827"/>
    </source>
</evidence>
<feature type="compositionally biased region" description="Basic and acidic residues" evidence="1">
    <location>
        <begin position="486"/>
        <end position="498"/>
    </location>
</feature>
<dbReference type="Proteomes" id="UP000646827">
    <property type="component" value="Unassembled WGS sequence"/>
</dbReference>
<reference evidence="3 4" key="1">
    <citation type="submission" date="2020-12" db="EMBL/GenBank/DDBJ databases">
        <title>Metabolic potential, ecology and presence of endohyphal bacteria is reflected in genomic diversity of Mucoromycotina.</title>
        <authorList>
            <person name="Muszewska A."/>
            <person name="Okrasinska A."/>
            <person name="Steczkiewicz K."/>
            <person name="Drgas O."/>
            <person name="Orlowska M."/>
            <person name="Perlinska-Lenart U."/>
            <person name="Aleksandrzak-Piekarczyk T."/>
            <person name="Szatraj K."/>
            <person name="Zielenkiewicz U."/>
            <person name="Pilsyk S."/>
            <person name="Malc E."/>
            <person name="Mieczkowski P."/>
            <person name="Kruszewska J.S."/>
            <person name="Biernat P."/>
            <person name="Pawlowska J."/>
        </authorList>
    </citation>
    <scope>NUCLEOTIDE SEQUENCE [LARGE SCALE GENOMIC DNA]</scope>
    <source>
        <strain evidence="3 4">CBS 142.35</strain>
    </source>
</reference>
<dbReference type="EMBL" id="JAEPRB010000438">
    <property type="protein sequence ID" value="KAG2216216.1"/>
    <property type="molecule type" value="Genomic_DNA"/>
</dbReference>
<dbReference type="PROSITE" id="PS51294">
    <property type="entry name" value="HTH_MYB"/>
    <property type="match status" value="1"/>
</dbReference>
<dbReference type="CDD" id="cd11660">
    <property type="entry name" value="SANT_TRF"/>
    <property type="match status" value="1"/>
</dbReference>
<gene>
    <name evidence="3" type="ORF">INT45_002161</name>
</gene>
<sequence length="667" mass="74878">MVTLVDKIKRADDAGCEVFNAIRSSSNWGFKEPEMSKKLLFNELEASVKDIDPEHRYIDMDSFMSSIQLEHAFTPNDQKEGKIQRQIARVNLFVFAVAIWTGKHLDEALREFFRKVIPKNISDYSDQLFDLYVAVASWAANIQVDDAYKDIPKDTPGPNVLDILKHHFPDTLDPLGLSNTDADMNRLFEKIKNKFDWIHGLGYLDPWDEDVEKSIPAIRKNWINIIYEIIGEFDTLYPAPDTQRTAVDESDEHPQNIEGVDDGDPTVGNAILEEEEEEEEFTTVPNDINPNNESDGLEDDDDEEINIEDTDTTNNSSKRTNVGDDNGAEEEDQELEKPPAKRPRVIPANSQDNQSVLDRDSDDPDSTYNDTGRDPINISSPQSINPSSDDYSSTSPSAVTGQPSNEHIPTEQSLNENEEKEQSLHEDEQDESVSSEHLPHGLPRTINEGPTEGFSDDSNSDDDYADALQTTEAERSQSIASVPTRSRRDLTSLTDRARQAAAQTTTITTETTRTRATTVGATITDNHNTDVTNTTTTQSNTIPMRTEITSRTTAATTTVPERLLRLKRRKPYTPWTADEVAALEEGLGSHGPQWALIKCVYKEALRNRTNVQLKDKARNELTYRKKAGEPLGVYAQLDTEATSFQGEASVQRVARRAAIRQRQEMAE</sequence>
<feature type="compositionally biased region" description="Polar residues" evidence="1">
    <location>
        <begin position="398"/>
        <end position="415"/>
    </location>
</feature>
<feature type="compositionally biased region" description="Acidic residues" evidence="1">
    <location>
        <begin position="272"/>
        <end position="281"/>
    </location>
</feature>
<feature type="compositionally biased region" description="Acidic residues" evidence="1">
    <location>
        <begin position="295"/>
        <end position="311"/>
    </location>
</feature>
<dbReference type="InterPro" id="IPR009057">
    <property type="entry name" value="Homeodomain-like_sf"/>
</dbReference>
<feature type="compositionally biased region" description="Acidic residues" evidence="1">
    <location>
        <begin position="454"/>
        <end position="465"/>
    </location>
</feature>
<proteinExistence type="predicted"/>
<accession>A0A8H7VAM8</accession>
<protein>
    <recommendedName>
        <fullName evidence="2">HTH myb-type domain-containing protein</fullName>
    </recommendedName>
</protein>
<dbReference type="OrthoDB" id="3366990at2759"/>